<keyword evidence="2" id="KW-0547">Nucleotide-binding</keyword>
<dbReference type="AlphaFoldDB" id="A0A0B3SH08"/>
<evidence type="ECO:0000259" key="4">
    <source>
        <dbReference type="PROSITE" id="PS50893"/>
    </source>
</evidence>
<evidence type="ECO:0000313" key="5">
    <source>
        <dbReference type="EMBL" id="KHQ49869.1"/>
    </source>
</evidence>
<dbReference type="EMBL" id="JSUQ01000038">
    <property type="protein sequence ID" value="KHQ49869.1"/>
    <property type="molecule type" value="Genomic_DNA"/>
</dbReference>
<gene>
    <name evidence="5" type="ORF">OA50_05597</name>
</gene>
<dbReference type="InterPro" id="IPR015854">
    <property type="entry name" value="ABC_transpr_LolD-like"/>
</dbReference>
<keyword evidence="3 5" id="KW-0067">ATP-binding</keyword>
<dbReference type="PROSITE" id="PS00211">
    <property type="entry name" value="ABC_TRANSPORTER_1"/>
    <property type="match status" value="1"/>
</dbReference>
<dbReference type="InterPro" id="IPR003439">
    <property type="entry name" value="ABC_transporter-like_ATP-bd"/>
</dbReference>
<reference evidence="5 6" key="1">
    <citation type="submission" date="2014-10" db="EMBL/GenBank/DDBJ databases">
        <title>Genome sequence of Ponticoccus sp. strain UMTAT08 isolated from clonal culture of toxic dinoflagellate Alexandrium tamiyavanichii.</title>
        <authorList>
            <person name="Gan H.Y."/>
            <person name="Muhd D.-D."/>
            <person name="Mohd Noor M.E."/>
            <person name="Yeong Y.S."/>
            <person name="Usup G."/>
        </authorList>
    </citation>
    <scope>NUCLEOTIDE SEQUENCE [LARGE SCALE GENOMIC DNA]</scope>
    <source>
        <strain evidence="5 6">UMTAT08</strain>
    </source>
</reference>
<dbReference type="GO" id="GO:0005886">
    <property type="term" value="C:plasma membrane"/>
    <property type="evidence" value="ECO:0007669"/>
    <property type="project" value="TreeGrafter"/>
</dbReference>
<dbReference type="PROSITE" id="PS50893">
    <property type="entry name" value="ABC_TRANSPORTER_2"/>
    <property type="match status" value="1"/>
</dbReference>
<dbReference type="Proteomes" id="UP000030960">
    <property type="component" value="Unassembled WGS sequence"/>
</dbReference>
<dbReference type="InterPro" id="IPR027417">
    <property type="entry name" value="P-loop_NTPase"/>
</dbReference>
<comment type="caution">
    <text evidence="5">The sequence shown here is derived from an EMBL/GenBank/DDBJ whole genome shotgun (WGS) entry which is preliminary data.</text>
</comment>
<name>A0A0B3SH08_9RHOB</name>
<protein>
    <submittedName>
        <fullName evidence="5">ABC transporter, ATP-binding protein</fullName>
    </submittedName>
</protein>
<dbReference type="RefSeq" id="WP_043147020.1">
    <property type="nucleotide sequence ID" value="NZ_JSUQ01000038.1"/>
</dbReference>
<keyword evidence="6" id="KW-1185">Reference proteome</keyword>
<sequence>MALPLEIKDLEVRAGTRTLLKVGDLSAPAGALIGIRGPSGAGKSTFLHALSGLIEVRGRLCWGEVDLARLRPERRTAFRAHNMGLIFQDFLLFEELSPQANAGLSGLFRTRHDRAPIATRAAEALARLGVPQGNRKVGSFSGGERQRVAIARALATDPGLLLADEPTASLDRRAADALIEDLTGLARAGGKTLIAVSHDAHLLERLDRVLTIEDGKVTDDTGVQAA</sequence>
<dbReference type="InterPro" id="IPR017871">
    <property type="entry name" value="ABC_transporter-like_CS"/>
</dbReference>
<dbReference type="SUPFAM" id="SSF52540">
    <property type="entry name" value="P-loop containing nucleoside triphosphate hydrolases"/>
    <property type="match status" value="1"/>
</dbReference>
<comment type="similarity">
    <text evidence="1">Belongs to the ABC transporter superfamily.</text>
</comment>
<feature type="domain" description="ABC transporter" evidence="4">
    <location>
        <begin position="5"/>
        <end position="225"/>
    </location>
</feature>
<accession>A0A0B3SH08</accession>
<proteinExistence type="inferred from homology"/>
<evidence type="ECO:0000256" key="2">
    <source>
        <dbReference type="ARBA" id="ARBA00022741"/>
    </source>
</evidence>
<dbReference type="GO" id="GO:0005524">
    <property type="term" value="F:ATP binding"/>
    <property type="evidence" value="ECO:0007669"/>
    <property type="project" value="UniProtKB-KW"/>
</dbReference>
<evidence type="ECO:0000313" key="6">
    <source>
        <dbReference type="Proteomes" id="UP000030960"/>
    </source>
</evidence>
<dbReference type="InterPro" id="IPR003593">
    <property type="entry name" value="AAA+_ATPase"/>
</dbReference>
<dbReference type="SMART" id="SM00382">
    <property type="entry name" value="AAA"/>
    <property type="match status" value="1"/>
</dbReference>
<dbReference type="PATRIC" id="fig|1515334.3.peg.5598"/>
<dbReference type="OrthoDB" id="9787227at2"/>
<organism evidence="5 6">
    <name type="scientific">Mameliella alba</name>
    <dbReference type="NCBI Taxonomy" id="561184"/>
    <lineage>
        <taxon>Bacteria</taxon>
        <taxon>Pseudomonadati</taxon>
        <taxon>Pseudomonadota</taxon>
        <taxon>Alphaproteobacteria</taxon>
        <taxon>Rhodobacterales</taxon>
        <taxon>Roseobacteraceae</taxon>
        <taxon>Mameliella</taxon>
    </lineage>
</organism>
<evidence type="ECO:0000256" key="3">
    <source>
        <dbReference type="ARBA" id="ARBA00022840"/>
    </source>
</evidence>
<dbReference type="GO" id="GO:0016887">
    <property type="term" value="F:ATP hydrolysis activity"/>
    <property type="evidence" value="ECO:0007669"/>
    <property type="project" value="InterPro"/>
</dbReference>
<evidence type="ECO:0000256" key="1">
    <source>
        <dbReference type="ARBA" id="ARBA00005417"/>
    </source>
</evidence>
<dbReference type="STRING" id="561184.SAMN05216376_11877"/>
<dbReference type="PANTHER" id="PTHR24220:SF689">
    <property type="entry name" value="LIPOPROTEIN-RELEASING SYSTEM ATP-BINDING PROTEIN LOLD"/>
    <property type="match status" value="1"/>
</dbReference>
<dbReference type="Pfam" id="PF00005">
    <property type="entry name" value="ABC_tran"/>
    <property type="match status" value="1"/>
</dbReference>
<dbReference type="PANTHER" id="PTHR24220">
    <property type="entry name" value="IMPORT ATP-BINDING PROTEIN"/>
    <property type="match status" value="1"/>
</dbReference>
<dbReference type="Gene3D" id="3.40.50.300">
    <property type="entry name" value="P-loop containing nucleotide triphosphate hydrolases"/>
    <property type="match status" value="1"/>
</dbReference>
<dbReference type="GO" id="GO:0022857">
    <property type="term" value="F:transmembrane transporter activity"/>
    <property type="evidence" value="ECO:0007669"/>
    <property type="project" value="TreeGrafter"/>
</dbReference>